<reference evidence="1 2" key="1">
    <citation type="journal article" date="2014" name="BMC Genomics">
        <title>Comparative genome sequencing reveals chemotype-specific gene clusters in the toxigenic black mold Stachybotrys.</title>
        <authorList>
            <person name="Semeiks J."/>
            <person name="Borek D."/>
            <person name="Otwinowski Z."/>
            <person name="Grishin N.V."/>
        </authorList>
    </citation>
    <scope>NUCLEOTIDE SEQUENCE [LARGE SCALE GENOMIC DNA]</scope>
    <source>
        <strain evidence="1 2">IBT 40285</strain>
    </source>
</reference>
<evidence type="ECO:0000313" key="1">
    <source>
        <dbReference type="EMBL" id="KFA62257.1"/>
    </source>
</evidence>
<keyword evidence="2" id="KW-1185">Reference proteome</keyword>
<proteinExistence type="predicted"/>
<protein>
    <submittedName>
        <fullName evidence="1">Uncharacterized protein</fullName>
    </submittedName>
</protein>
<dbReference type="EMBL" id="KL660809">
    <property type="protein sequence ID" value="KFA62257.1"/>
    <property type="molecule type" value="Genomic_DNA"/>
</dbReference>
<dbReference type="HOGENOM" id="CLU_2172732_0_0_1"/>
<evidence type="ECO:0000313" key="2">
    <source>
        <dbReference type="Proteomes" id="UP000028524"/>
    </source>
</evidence>
<name>A0A084QE72_STAC4</name>
<gene>
    <name evidence="1" type="ORF">S40285_10453</name>
</gene>
<dbReference type="InParanoid" id="A0A084QE72"/>
<accession>A0A084QE72</accession>
<organism evidence="1 2">
    <name type="scientific">Stachybotrys chlorohalonatus (strain IBT 40285)</name>
    <dbReference type="NCBI Taxonomy" id="1283841"/>
    <lineage>
        <taxon>Eukaryota</taxon>
        <taxon>Fungi</taxon>
        <taxon>Dikarya</taxon>
        <taxon>Ascomycota</taxon>
        <taxon>Pezizomycotina</taxon>
        <taxon>Sordariomycetes</taxon>
        <taxon>Hypocreomycetidae</taxon>
        <taxon>Hypocreales</taxon>
        <taxon>Stachybotryaceae</taxon>
        <taxon>Stachybotrys</taxon>
    </lineage>
</organism>
<dbReference type="AlphaFoldDB" id="A0A084QE72"/>
<dbReference type="Proteomes" id="UP000028524">
    <property type="component" value="Unassembled WGS sequence"/>
</dbReference>
<sequence length="110" mass="12372">MSDVQGDMLRGSNSAEAQDLYSKALGAPLKFEEGYERERLLYRTHSTLGNSPLALDDVETSLKHDEKDFFLQGSLLQMSYDYVYGNALALVYIIGRARNKTKALPPSRRP</sequence>